<dbReference type="AlphaFoldDB" id="A0A158RU98"/>
<dbReference type="RefSeq" id="WP_000256357.1">
    <property type="nucleotide sequence ID" value="NC_012472.1"/>
</dbReference>
<dbReference type="KEGG" id="bcx:BCA_3442"/>
<protein>
    <submittedName>
        <fullName evidence="1">Uncharacterized protein</fullName>
    </submittedName>
</protein>
<accession>A0A158RU98</accession>
<evidence type="ECO:0000313" key="2">
    <source>
        <dbReference type="Proteomes" id="UP000002210"/>
    </source>
</evidence>
<organism evidence="1 2">
    <name type="scientific">Bacillus cereus (strain 03BB102)</name>
    <dbReference type="NCBI Taxonomy" id="572264"/>
    <lineage>
        <taxon>Bacteria</taxon>
        <taxon>Bacillati</taxon>
        <taxon>Bacillota</taxon>
        <taxon>Bacilli</taxon>
        <taxon>Bacillales</taxon>
        <taxon>Bacillaceae</taxon>
        <taxon>Bacillus</taxon>
        <taxon>Bacillus cereus group</taxon>
    </lineage>
</organism>
<dbReference type="PATRIC" id="fig|572264.18.peg.3403"/>
<evidence type="ECO:0000313" key="1">
    <source>
        <dbReference type="EMBL" id="ACO30967.1"/>
    </source>
</evidence>
<name>A0A158RU98_BACC3</name>
<proteinExistence type="predicted"/>
<reference evidence="1 2" key="1">
    <citation type="submission" date="2009-02" db="EMBL/GenBank/DDBJ databases">
        <title>Genome sequence of Bacillus cereus 03BB102.</title>
        <authorList>
            <person name="Dodson R.J."/>
            <person name="Jackson P."/>
            <person name="Munk A.C."/>
            <person name="Brettin T."/>
            <person name="Bruce D."/>
            <person name="Detter C."/>
            <person name="Tapia R."/>
            <person name="Han C."/>
            <person name="Sutton G."/>
            <person name="Sims D."/>
        </authorList>
    </citation>
    <scope>NUCLEOTIDE SEQUENCE [LARGE SCALE GENOMIC DNA]</scope>
    <source>
        <strain evidence="1 2">03BB102</strain>
    </source>
</reference>
<sequence length="49" mass="5660">MVTILELKMLLVQIGIEIVPPSNLKEKILIQVNLMEEITFNHVEVNKDE</sequence>
<dbReference type="Proteomes" id="UP000002210">
    <property type="component" value="Chromosome"/>
</dbReference>
<gene>
    <name evidence="1" type="ordered locus">BCA_3442</name>
</gene>
<dbReference type="EMBL" id="CP001407">
    <property type="protein sequence ID" value="ACO30967.1"/>
    <property type="molecule type" value="Genomic_DNA"/>
</dbReference>